<evidence type="ECO:0000256" key="1">
    <source>
        <dbReference type="ARBA" id="ARBA00022737"/>
    </source>
</evidence>
<evidence type="ECO:0000259" key="2">
    <source>
        <dbReference type="Pfam" id="PF24883"/>
    </source>
</evidence>
<evidence type="ECO:0000313" key="4">
    <source>
        <dbReference type="Proteomes" id="UP001148614"/>
    </source>
</evidence>
<accession>A0A9W8NP73</accession>
<keyword evidence="1" id="KW-0677">Repeat</keyword>
<keyword evidence="4" id="KW-1185">Reference proteome</keyword>
<dbReference type="VEuPathDB" id="FungiDB:F4678DRAFT_57683"/>
<name>A0A9W8NP73_9PEZI</name>
<dbReference type="Gene3D" id="3.40.50.1820">
    <property type="entry name" value="alpha/beta hydrolase"/>
    <property type="match status" value="1"/>
</dbReference>
<dbReference type="PANTHER" id="PTHR10039">
    <property type="entry name" value="AMELOGENIN"/>
    <property type="match status" value="1"/>
</dbReference>
<comment type="caution">
    <text evidence="3">The sequence shown here is derived from an EMBL/GenBank/DDBJ whole genome shotgun (WGS) entry which is preliminary data.</text>
</comment>
<dbReference type="InterPro" id="IPR056884">
    <property type="entry name" value="NPHP3-like_N"/>
</dbReference>
<gene>
    <name evidence="3" type="ORF">NPX13_g253</name>
</gene>
<evidence type="ECO:0000313" key="3">
    <source>
        <dbReference type="EMBL" id="KAJ3580311.1"/>
    </source>
</evidence>
<reference evidence="3" key="1">
    <citation type="submission" date="2022-07" db="EMBL/GenBank/DDBJ databases">
        <title>Genome Sequence of Xylaria arbuscula.</title>
        <authorList>
            <person name="Buettner E."/>
        </authorList>
    </citation>
    <scope>NUCLEOTIDE SEQUENCE</scope>
    <source>
        <strain evidence="3">VT107</strain>
    </source>
</reference>
<dbReference type="EMBL" id="JANPWZ010000015">
    <property type="protein sequence ID" value="KAJ3580311.1"/>
    <property type="molecule type" value="Genomic_DNA"/>
</dbReference>
<dbReference type="InterPro" id="IPR029058">
    <property type="entry name" value="AB_hydrolase_fold"/>
</dbReference>
<dbReference type="InterPro" id="IPR027417">
    <property type="entry name" value="P-loop_NTPase"/>
</dbReference>
<proteinExistence type="predicted"/>
<sequence>MSRGSRFTLPWMKVFEPTGASEWGMHILVDKDTVDPMAIDIIAIHGLNGNWDTTWTDESTGTNWLRHSIPKRLKTARVMSFSYNSSVLFSKSVSNVSDFAEQLLENLEAQRVSEVERDRPMLFICHSLGGIVFKRACNQAYQKDRYKRLLGAVTGVAFFGTPHRGSSIASLGKVFSCLVKAASFGTNTNTQLLKELERGSPVLDEITTTYANRKYDFKICSFYETDKMDFLSSVVVDRHSAVLGIEGETVVPINGNHRSICRFTSKDTRMPVVLENLIRMVKDKIEIKQEGLERLFLERLGPPDHLLHKERNPSPTQGTCSWALSHPEFLRWHESKGPALLWFSASPGCGKSVLMSFLIDHFRSTIVSKHIHLCYWFFKSDNQRQRSAISAVRGLLRQLVVARRSNIPTLHNTANDGGIDTLQDVWKLFIHAVRMPPAEGDDDGQSRTAPIRHTTVCLIDGLDECESDAKRDLILLFQSYFDELRRVDPGTKSKTLKQGFLKVLIASRPENWIKLVFDQLNRSMYDSGQQQLKRDEPVTRYCAIRLKAEDESSLISADISLVVRAAIADLVAQGLPKVLLHNIQKQLIARADRTFIWITLIIDLLKEKVENGASRSELDKILESRTVDQIFTEILRERPNAERTRKLFSVLLAAARPLMVEELSIILALTPEHSALSKSPRPFRPSLQSFERLKIQAASQRHTLSDHEGTIINYVSTAWYIHFNVVVDHIDPPNIPYYHNLCHPKFPGFKIWIEESWDDEINPYPTVGMNNHEIQDFYIKMYHLEQRRFKLGCSDDYEDDINEIRDLEDDEESNVINQGYPIPKRKLLGLNLPDDLNTQQVLHSNPTARPNHHFPLTVDKCGFVSIDYNGGR</sequence>
<dbReference type="AlphaFoldDB" id="A0A9W8NP73"/>
<feature type="domain" description="Nephrocystin 3-like N-terminal" evidence="2">
    <location>
        <begin position="318"/>
        <end position="483"/>
    </location>
</feature>
<dbReference type="Gene3D" id="3.40.50.300">
    <property type="entry name" value="P-loop containing nucleotide triphosphate hydrolases"/>
    <property type="match status" value="1"/>
</dbReference>
<protein>
    <recommendedName>
        <fullName evidence="2">Nephrocystin 3-like N-terminal domain-containing protein</fullName>
    </recommendedName>
</protein>
<dbReference type="Pfam" id="PF24883">
    <property type="entry name" value="NPHP3_N"/>
    <property type="match status" value="1"/>
</dbReference>
<dbReference type="SUPFAM" id="SSF53474">
    <property type="entry name" value="alpha/beta-Hydrolases"/>
    <property type="match status" value="1"/>
</dbReference>
<dbReference type="Proteomes" id="UP001148614">
    <property type="component" value="Unassembled WGS sequence"/>
</dbReference>
<organism evidence="3 4">
    <name type="scientific">Xylaria arbuscula</name>
    <dbReference type="NCBI Taxonomy" id="114810"/>
    <lineage>
        <taxon>Eukaryota</taxon>
        <taxon>Fungi</taxon>
        <taxon>Dikarya</taxon>
        <taxon>Ascomycota</taxon>
        <taxon>Pezizomycotina</taxon>
        <taxon>Sordariomycetes</taxon>
        <taxon>Xylariomycetidae</taxon>
        <taxon>Xylariales</taxon>
        <taxon>Xylariaceae</taxon>
        <taxon>Xylaria</taxon>
    </lineage>
</organism>